<dbReference type="InterPro" id="IPR001497">
    <property type="entry name" value="MethylDNA_cys_MeTrfase_AS"/>
</dbReference>
<evidence type="ECO:0000313" key="9">
    <source>
        <dbReference type="Proteomes" id="UP001143747"/>
    </source>
</evidence>
<dbReference type="Pfam" id="PF01035">
    <property type="entry name" value="DNA_binding_1"/>
    <property type="match status" value="1"/>
</dbReference>
<organism evidence="8 9">
    <name type="scientific">Methanogenium marinum</name>
    <dbReference type="NCBI Taxonomy" id="348610"/>
    <lineage>
        <taxon>Archaea</taxon>
        <taxon>Methanobacteriati</taxon>
        <taxon>Methanobacteriota</taxon>
        <taxon>Stenosarchaea group</taxon>
        <taxon>Methanomicrobia</taxon>
        <taxon>Methanomicrobiales</taxon>
        <taxon>Methanomicrobiaceae</taxon>
        <taxon>Methanogenium</taxon>
    </lineage>
</organism>
<keyword evidence="2" id="KW-0489">Methyltransferase</keyword>
<protein>
    <submittedName>
        <fullName evidence="8">MGMT family protein</fullName>
    </submittedName>
</protein>
<dbReference type="InterPro" id="IPR036388">
    <property type="entry name" value="WH-like_DNA-bd_sf"/>
</dbReference>
<evidence type="ECO:0000256" key="1">
    <source>
        <dbReference type="ARBA" id="ARBA00001286"/>
    </source>
</evidence>
<accession>A0A9Q4KV18</accession>
<evidence type="ECO:0000256" key="2">
    <source>
        <dbReference type="ARBA" id="ARBA00022603"/>
    </source>
</evidence>
<evidence type="ECO:0000259" key="7">
    <source>
        <dbReference type="Pfam" id="PF01035"/>
    </source>
</evidence>
<dbReference type="PANTHER" id="PTHR10815">
    <property type="entry name" value="METHYLATED-DNA--PROTEIN-CYSTEINE METHYLTRANSFERASE"/>
    <property type="match status" value="1"/>
</dbReference>
<dbReference type="EMBL" id="JAKELO010000002">
    <property type="protein sequence ID" value="MDE4908948.1"/>
    <property type="molecule type" value="Genomic_DNA"/>
</dbReference>
<keyword evidence="4" id="KW-0227">DNA damage</keyword>
<evidence type="ECO:0000313" key="8">
    <source>
        <dbReference type="EMBL" id="MDE4908948.1"/>
    </source>
</evidence>
<evidence type="ECO:0000256" key="6">
    <source>
        <dbReference type="ARBA" id="ARBA00049348"/>
    </source>
</evidence>
<evidence type="ECO:0000256" key="3">
    <source>
        <dbReference type="ARBA" id="ARBA00022679"/>
    </source>
</evidence>
<dbReference type="InterPro" id="IPR014048">
    <property type="entry name" value="MethylDNA_cys_MeTrfase_DNA-bd"/>
</dbReference>
<dbReference type="GO" id="GO:0006281">
    <property type="term" value="P:DNA repair"/>
    <property type="evidence" value="ECO:0007669"/>
    <property type="project" value="UniProtKB-KW"/>
</dbReference>
<dbReference type="SUPFAM" id="SSF46767">
    <property type="entry name" value="Methylated DNA-protein cysteine methyltransferase, C-terminal domain"/>
    <property type="match status" value="1"/>
</dbReference>
<evidence type="ECO:0000256" key="5">
    <source>
        <dbReference type="ARBA" id="ARBA00023204"/>
    </source>
</evidence>
<comment type="catalytic activity">
    <reaction evidence="6">
        <text>a 6-O-methyl-2'-deoxyguanosine in DNA + L-cysteinyl-[protein] = S-methyl-L-cysteinyl-[protein] + a 2'-deoxyguanosine in DNA</text>
        <dbReference type="Rhea" id="RHEA:24000"/>
        <dbReference type="Rhea" id="RHEA-COMP:10131"/>
        <dbReference type="Rhea" id="RHEA-COMP:10132"/>
        <dbReference type="Rhea" id="RHEA-COMP:11367"/>
        <dbReference type="Rhea" id="RHEA-COMP:11368"/>
        <dbReference type="ChEBI" id="CHEBI:29950"/>
        <dbReference type="ChEBI" id="CHEBI:82612"/>
        <dbReference type="ChEBI" id="CHEBI:85445"/>
        <dbReference type="ChEBI" id="CHEBI:85448"/>
        <dbReference type="EC" id="2.1.1.63"/>
    </reaction>
</comment>
<dbReference type="PANTHER" id="PTHR10815:SF13">
    <property type="entry name" value="METHYLATED-DNA--PROTEIN-CYSTEINE METHYLTRANSFERASE"/>
    <property type="match status" value="1"/>
</dbReference>
<comment type="catalytic activity">
    <reaction evidence="1">
        <text>a 4-O-methyl-thymidine in DNA + L-cysteinyl-[protein] = a thymidine in DNA + S-methyl-L-cysteinyl-[protein]</text>
        <dbReference type="Rhea" id="RHEA:53428"/>
        <dbReference type="Rhea" id="RHEA-COMP:10131"/>
        <dbReference type="Rhea" id="RHEA-COMP:10132"/>
        <dbReference type="Rhea" id="RHEA-COMP:13555"/>
        <dbReference type="Rhea" id="RHEA-COMP:13556"/>
        <dbReference type="ChEBI" id="CHEBI:29950"/>
        <dbReference type="ChEBI" id="CHEBI:82612"/>
        <dbReference type="ChEBI" id="CHEBI:137386"/>
        <dbReference type="ChEBI" id="CHEBI:137387"/>
        <dbReference type="EC" id="2.1.1.63"/>
    </reaction>
</comment>
<dbReference type="RefSeq" id="WP_274925558.1">
    <property type="nucleotide sequence ID" value="NZ_JAKELO010000002.1"/>
</dbReference>
<name>A0A9Q4KV18_9EURY</name>
<dbReference type="CDD" id="cd06445">
    <property type="entry name" value="ATase"/>
    <property type="match status" value="1"/>
</dbReference>
<keyword evidence="3" id="KW-0808">Transferase</keyword>
<dbReference type="GO" id="GO:0032259">
    <property type="term" value="P:methylation"/>
    <property type="evidence" value="ECO:0007669"/>
    <property type="project" value="UniProtKB-KW"/>
</dbReference>
<keyword evidence="5" id="KW-0234">DNA repair</keyword>
<sequence length="143" mass="15560">MALKSGACRFNLWWVHVDWSEECIHRVSFAKTGEEGPVPPAIRAYCTGSIRATPPLKSVATEENAPYAAVYRAVCRIPYGKTATYGEIAQECDTSPRVVGIAMRRNPTPLVIPCHRVVAKGGLGGFTPDISIKSALLAMEQKE</sequence>
<dbReference type="AlphaFoldDB" id="A0A9Q4KV18"/>
<reference evidence="8" key="1">
    <citation type="submission" date="2022-01" db="EMBL/GenBank/DDBJ databases">
        <title>Draft genome of Methanogenium marinum DSM 15558.</title>
        <authorList>
            <person name="Chen S.-C."/>
            <person name="You Y.-T."/>
        </authorList>
    </citation>
    <scope>NUCLEOTIDE SEQUENCE</scope>
    <source>
        <strain evidence="8">DSM 15558</strain>
    </source>
</reference>
<feature type="domain" description="Methylated-DNA-[protein]-cysteine S-methyltransferase DNA binding" evidence="7">
    <location>
        <begin position="67"/>
        <end position="141"/>
    </location>
</feature>
<comment type="caution">
    <text evidence="8">The sequence shown here is derived from an EMBL/GenBank/DDBJ whole genome shotgun (WGS) entry which is preliminary data.</text>
</comment>
<gene>
    <name evidence="8" type="ORF">L0665_10050</name>
</gene>
<dbReference type="NCBIfam" id="TIGR00589">
    <property type="entry name" value="ogt"/>
    <property type="match status" value="1"/>
</dbReference>
<proteinExistence type="predicted"/>
<dbReference type="Gene3D" id="1.10.10.10">
    <property type="entry name" value="Winged helix-like DNA-binding domain superfamily/Winged helix DNA-binding domain"/>
    <property type="match status" value="1"/>
</dbReference>
<dbReference type="Proteomes" id="UP001143747">
    <property type="component" value="Unassembled WGS sequence"/>
</dbReference>
<dbReference type="InterPro" id="IPR036217">
    <property type="entry name" value="MethylDNA_cys_MeTrfase_DNAb"/>
</dbReference>
<evidence type="ECO:0000256" key="4">
    <source>
        <dbReference type="ARBA" id="ARBA00022763"/>
    </source>
</evidence>
<keyword evidence="9" id="KW-1185">Reference proteome</keyword>
<dbReference type="GO" id="GO:0003908">
    <property type="term" value="F:methylated-DNA-[protein]-cysteine S-methyltransferase activity"/>
    <property type="evidence" value="ECO:0007669"/>
    <property type="project" value="UniProtKB-EC"/>
</dbReference>
<dbReference type="PROSITE" id="PS00374">
    <property type="entry name" value="MGMT"/>
    <property type="match status" value="1"/>
</dbReference>